<evidence type="ECO:0000313" key="8">
    <source>
        <dbReference type="EMBL" id="EBP9375274.1"/>
    </source>
</evidence>
<dbReference type="SUPFAM" id="SSF51126">
    <property type="entry name" value="Pectin lyase-like"/>
    <property type="match status" value="1"/>
</dbReference>
<keyword evidence="2" id="KW-0800">Toxin</keyword>
<dbReference type="InterPro" id="IPR011050">
    <property type="entry name" value="Pectin_lyase_fold/virulence"/>
</dbReference>
<dbReference type="InterPro" id="IPR006914">
    <property type="entry name" value="VENN_dom"/>
</dbReference>
<dbReference type="SMART" id="SM00912">
    <property type="entry name" value="Haemagg_act"/>
    <property type="match status" value="1"/>
</dbReference>
<keyword evidence="4" id="KW-0843">Virulence</keyword>
<sequence>MTMNRRCWRVIFSRVKAMLIVVSDIARTGRAAVAGRTLKHPRPPLFTDGVPAGLSLPVLTFSVMLACGLVSAPATARSVIHRDTAAPGHQQPDIMSTANGLPQVNIQTPSAGGVSLNKYTQFDVDNRGVILNNARKPVQTQLGGWVTGNPYLVRGEAKVIVNEVNARQPSQLNGYVEVAGKRARVVIASPAGITCNGCGFINANKATLTTGQVRMQNDRIAGYDVSRGTVTVQGKGMDVRDASTTEIFARAVKLNAEIQAGELTVVTGQNTIVNREGQGVSADAVTVNTDDGSAKPVFALDSSALGGMYANKITFIGTEKGVGVNMEGDTASMPGDIILTADGTIRNKGSLAASGTVNITSVQGDVINQGRLEAQQTLSLSAGGQLLNTASGYVTTERDIQADAARGVENHGHLYAAGNARIHTAGAVIHNGSLMTGGDLSLTAASLDAGHDSLLAAGADRHGNKTGAHNLTLTTTGPLVNRGNLSVTGQAALKGGVVSLDNAIAVADNLLLNATTGALSITGSQLQADDTLALISPSAVAGDNARLRAQRLRVSTPALSAADGVLVQTGPDDLQLNISQEINISGGTLATRGHNLTLATPVLKADGGTLTHTGNGRFLLDAGMFSGAGVTLHSNGGLVLNSHAAGLNDATLTAESLSVHADSLDIRRGTLYQTGRGIMNVRAAGHLDYSDGSLLSVGSLSLQTDTLTGTEGRLAAITDADISTHSLMNPRGKIQAGNTLTLSATGLDNTDGLVTSGQDMVLSDSRSVNNIRGTIAAGGTLQFLSTGLDNSAGLLQSGHDMLLDTHGGTLINRDSGTSGIISLGNLTLRAGTLDNTDGWLSSNGWTNATTGDMDNSRGTFGAQQNLTLSALNLTSVTGLIHGDTGLTLTTGALINTRSGDSGGIISQGNLSINSGYLDNTAGLIQSAQDMTVDTGTNALINQDSGQQGGIISAGRLALSAGVLNNRDGVLTAGSDVTVTAGSTDNRNGVLGSQYGALDFSVSDTLNNGGLIQARRDIRIDTHHQAFMNAGAADATPGRILSGGNITLTGGRLDNTRGLIQSSRDIRIDTGTTGIINQNSGEHGGIISGGRLSLVTGELSNRNGLLTGQSDTTVTSGPTDNRGGMLASNTGRLTLNSGELDNTTGRIQAGTDLQLDARGQRVINTETTGSGGILSQGTLTLKGGLLNNACGTIAATGTAGISIRDADNTDGRILSGGALSLLSDTVNNLRGLLQSAGMLTLDTRHHALINTDSGSRGGIIAAGDVRIDTGRIEGDRGVLTGQNVIINTGNDAFSHQGGRTDVAGNLHLETGQLDNRGGLIRTGGNLEADTHGQALINTNSGTDGGLFSNGRLTLSTGILDNQDGTLLSRQNADITAGRTDNHNGTLASLNGTLTLNAGETQNAGGLIQSAGALWLDAQNAGLDNSDHGAIRSGSGLTLRSGGLNNPDGVIAGQACVTVSTGNLTNTGGSITGGQDMTLTTLSLTSPGGLIRADGALSINTQGRPLVNTGSGASGGLVSLSSLTMTTGVLDNQTGFIASGGAVSLTAGTVSNQNGLLAGNGGLTVNSLAFDNAYGTLRSSADLSAVTQGQTFTNTHGVVSGGADTRIISGALDNTSGRIQGITGLALDTGNAPLSNTQGTLISAGALSLLSGVMDNTHGQLQSAGNATLNLTQRLDNTAGLLRGGQTLNITAPVIINHDTRGEDKGAEAQTLLIQTADMDNTQGALRAAIQLDADLHATLNNTGGLISSEGGLNIHDGDASPASAINNDNGIMTAGTQGQVRAASLQGKGQVLSQGNLSLSLSDTLDNTGRLAADGDLQIDDAQDVSNIGDISSGQTLTLRAQNIRNQADGNISALNTDLTARGTFDNTGLVDGGLTRIIAATLNNTGTGRLYGDHVALQAGTLSNQKTAGDAPVIAARERLDVGADTVTNTDHALLYSGGDMAFGGQLNSQNLATGAGRQLDNHSAQIDADGNLSLHMQTVDNRDIHLALSPQPVEVSREHHHEFQLDGGSPRYDAGDPRITAKTGGREHRLTTPEGGSKDFNEYYYDRVTAETQVIHQDPAEILAGGALSWQGVTLTNQDSRVIAGGDLTTTGVVNNQESEGVRRVTDTDQGTPWAGQGDRRHKKPGRRISGKKKKSRVKTSPYGPYVTTTTLPLHLMRYEGNTTPTENVPALPGRQPAVVIPAASSAGTPVTAAQRPANIPLSPAVQSLRSLSLPAPPARTSADGHIRDVLAGLKPAPALSAVPPGAAFSDLSPSLRARPLALPPGQHFTLTLPPADGHDATEVRMAVPDIRLPDSRLFDIHPGNQTGWLVETDPRFTQKKRWLGTDYMQQALSTSPDRLMKRLGDGWYEQKLVREQVIALTGQRYLYGYGDDETQLRALMNNGIAFAHEYHLTPGIALSPEQMALLTSDMVWLVNDTVTLPDGTRQTVQVPQLYVRARPGDLSGNGALLAGRSVTISSPGHVTNSGLISGRDVTRITSQSLTNSGSLLGPKIDLQARESINNTGGRIIAGSALALLAGHDISSTTTLRTDGTDTGADRTAGIYVQQPGGSLTLQALGNITLTASRLENTGSGSTTRLFAGQDIRFDTLTTSRTENHDWGKHEYLHQFWQSDLASHLTTQGDLTLTAGQDIHATAADVSAGGTLSARAGRDIRLDTGTATRDITENSRQTSGGVLSKSRVETHDEVHDRQAVSTTFSGDTVSLLAGNNISIYGSNIAGTRDVGLLAGNDLNITTTMESHQESHLKKEKKSGLMSSGGTGFTVGSSSQKSTTEGQGDTQLGSTVGSQRGELTLSAGRNATLHGSDLVAGGNLSVTGQNVSITAAENTQTTLQKFERHQSGLTVALSGAVGSALNTAVQNVQQSRQPQDARLQALGGVKAALSGIQAAQALELNNAQQAAQQAGSGEEAPAAFGVTASIGSQSSASEQKTESHTVSGSSLNAGHDIRISATGDGQGHGGDILIQGSQAKAAHDIELDAQRDIQLLSALNTETLSGKNSSHGGSVGVGINVGQNTGITVSAGVNAAKGHENGTTLIHTNTNLDAGHHVTLNAGRDATLKGAQVSGEKITADVKRNLTLQSGQDSDHYDSKQQSAGAGASYTWGAGGPSASVSLSQDKINSNFDSVKDQTGLFAGKEGFDVTTGQHTQLDGAVIASTADKTKNRLDTGTLGFSDIHNQADFSAQHQGITAGTGGSTGSQLLTNMATDTLSGVNTSGHDSSTTHAAVSDGRLIVRNTADQTQDISALSRDTDHAANGLSPVFDKEKVQRQLQQAQMVSDISSQILDIYNTHEAVSATRKATKEMQEASARENARTQAEKELTAEQKKNPSLKIDEERITQRAWQNLYNQALKASDARVGDPVRQAVTASVAVLSGLAGGDIKAALANGAAPYLATGLKRVTGGDTPSDEQMAVRLMGHAIIGGVVAELNGAPASGGAAGAVTGEVAAITISGLYFGKPPSELSESEREQLSGMSTVAAALAGSLASASSSGTVAGARAGKNAVENNYLSYDEAHAFDEEMTACRKSGGDCGDIQNKYAVISADNRQKLHIDVAADPLTALSGEDKWNIEGGLSAAGRPGWLYGSLENQDVKNYVTEGNSYDLNYLNSNTSKGDKALAFFGEPENYWGTVAGAGSLLTSSATLTEKVISAGLSYGANGLVQLSTGNTGDKFDYLSFMMSGLTGAGTAGKGYYANQLLGAGNAYMTSQIEGQDSTASVVGSMAGTGVGYNAGAAITNKLESQYIKKQLGMEASKYSLKYSEKAVAPGIYQGGEMSSVPGIIGGGVGSGLSEVSGNAVQNEAKERRN</sequence>
<evidence type="ECO:0000256" key="3">
    <source>
        <dbReference type="ARBA" id="ARBA00022913"/>
    </source>
</evidence>
<dbReference type="InterPro" id="IPR008619">
    <property type="entry name" value="Filamentous_hemagglutn_rpt"/>
</dbReference>
<feature type="compositionally biased region" description="Basic and acidic residues" evidence="6">
    <location>
        <begin position="2679"/>
        <end position="2688"/>
    </location>
</feature>
<dbReference type="InterPro" id="IPR008638">
    <property type="entry name" value="FhaB/CdiA-like_TPS"/>
</dbReference>
<dbReference type="EMBL" id="AAGNJA010000003">
    <property type="protein sequence ID" value="EBP9375274.1"/>
    <property type="molecule type" value="Genomic_DNA"/>
</dbReference>
<evidence type="ECO:0000256" key="2">
    <source>
        <dbReference type="ARBA" id="ARBA00022656"/>
    </source>
</evidence>
<name>A0A5U4HC96_SALER</name>
<dbReference type="Pfam" id="PF05594">
    <property type="entry name" value="Fil_haemagg"/>
    <property type="match status" value="13"/>
</dbReference>
<comment type="similarity">
    <text evidence="5">In the N-terminal section; belongs to the CdiA toxin family.</text>
</comment>
<reference evidence="8" key="1">
    <citation type="submission" date="2018-07" db="EMBL/GenBank/DDBJ databases">
        <authorList>
            <consortium name="PulseNet: The National Subtyping Network for Foodborne Disease Surveillance"/>
            <person name="Tarr C.L."/>
            <person name="Trees E."/>
            <person name="Katz L.S."/>
            <person name="Carleton-Romer H.A."/>
            <person name="Stroika S."/>
            <person name="Kucerova Z."/>
            <person name="Roache K.F."/>
            <person name="Sabol A.L."/>
            <person name="Besser J."/>
            <person name="Gerner-Smidt P."/>
        </authorList>
    </citation>
    <scope>NUCLEOTIDE SEQUENCE</scope>
    <source>
        <strain evidence="8">2015K-1398</strain>
    </source>
</reference>
<feature type="region of interest" description="Disordered" evidence="6">
    <location>
        <begin position="3077"/>
        <end position="3097"/>
    </location>
</feature>
<evidence type="ECO:0000256" key="6">
    <source>
        <dbReference type="SAM" id="MobiDB-lite"/>
    </source>
</evidence>
<evidence type="ECO:0000259" key="7">
    <source>
        <dbReference type="SMART" id="SM00912"/>
    </source>
</evidence>
<dbReference type="GO" id="GO:0090729">
    <property type="term" value="F:toxin activity"/>
    <property type="evidence" value="ECO:0007669"/>
    <property type="project" value="UniProtKB-KW"/>
</dbReference>
<organism evidence="8">
    <name type="scientific">Salmonella enterica</name>
    <name type="common">Salmonella choleraesuis</name>
    <dbReference type="NCBI Taxonomy" id="28901"/>
    <lineage>
        <taxon>Bacteria</taxon>
        <taxon>Pseudomonadati</taxon>
        <taxon>Pseudomonadota</taxon>
        <taxon>Gammaproteobacteria</taxon>
        <taxon>Enterobacterales</taxon>
        <taxon>Enterobacteriaceae</taxon>
        <taxon>Salmonella</taxon>
    </lineage>
</organism>
<accession>A0A5U4HC96</accession>
<dbReference type="Pfam" id="PF05860">
    <property type="entry name" value="TPS"/>
    <property type="match status" value="1"/>
</dbReference>
<feature type="region of interest" description="Disordered" evidence="6">
    <location>
        <begin position="3299"/>
        <end position="3328"/>
    </location>
</feature>
<feature type="region of interest" description="Disordered" evidence="6">
    <location>
        <begin position="2917"/>
        <end position="2959"/>
    </location>
</feature>
<evidence type="ECO:0000256" key="5">
    <source>
        <dbReference type="ARBA" id="ARBA00024043"/>
    </source>
</evidence>
<dbReference type="NCBIfam" id="TIGR01901">
    <property type="entry name" value="adhes_NPXG"/>
    <property type="match status" value="1"/>
</dbReference>
<gene>
    <name evidence="8" type="ORF">AUS09_10960</name>
</gene>
<feature type="compositionally biased region" description="Basic and acidic residues" evidence="6">
    <location>
        <begin position="2025"/>
        <end position="2036"/>
    </location>
</feature>
<feature type="compositionally biased region" description="Basic residues" evidence="6">
    <location>
        <begin position="2121"/>
        <end position="2139"/>
    </location>
</feature>
<feature type="region of interest" description="Disordered" evidence="6">
    <location>
        <begin position="2738"/>
        <end position="2784"/>
    </location>
</feature>
<dbReference type="NCBIfam" id="TIGR01731">
    <property type="entry name" value="fil_hemag_20aa"/>
    <property type="match status" value="30"/>
</dbReference>
<dbReference type="InterPro" id="IPR012334">
    <property type="entry name" value="Pectin_lyas_fold"/>
</dbReference>
<feature type="compositionally biased region" description="Polar residues" evidence="6">
    <location>
        <begin position="2917"/>
        <end position="2940"/>
    </location>
</feature>
<dbReference type="InterPro" id="IPR010069">
    <property type="entry name" value="CdiA_FHA1_rpt"/>
</dbReference>
<feature type="compositionally biased region" description="Polar residues" evidence="6">
    <location>
        <begin position="2768"/>
        <end position="2784"/>
    </location>
</feature>
<dbReference type="InterPro" id="IPR025157">
    <property type="entry name" value="Hemagglutinin_rpt"/>
</dbReference>
<feature type="compositionally biased region" description="Polar residues" evidence="6">
    <location>
        <begin position="2660"/>
        <end position="2674"/>
    </location>
</feature>
<comment type="subcellular location">
    <subcellularLocation>
        <location evidence="1">Target cell</location>
        <location evidence="1">Target cell cytoplasm</location>
    </subcellularLocation>
</comment>
<feature type="region of interest" description="Disordered" evidence="6">
    <location>
        <begin position="2004"/>
        <end position="2036"/>
    </location>
</feature>
<feature type="region of interest" description="Disordered" evidence="6">
    <location>
        <begin position="1104"/>
        <end position="1126"/>
    </location>
</feature>
<dbReference type="Gene3D" id="2.160.20.10">
    <property type="entry name" value="Single-stranded right-handed beta-helix, Pectin lyase-like"/>
    <property type="match status" value="1"/>
</dbReference>
<dbReference type="GO" id="GO:0003824">
    <property type="term" value="F:catalytic activity"/>
    <property type="evidence" value="ECO:0007669"/>
    <property type="project" value="UniProtKB-ARBA"/>
</dbReference>
<feature type="domain" description="Filamentous haemagglutinin FhaB/tRNA nuclease CdiA-like TPS" evidence="7">
    <location>
        <begin position="98"/>
        <end position="218"/>
    </location>
</feature>
<feature type="region of interest" description="Disordered" evidence="6">
    <location>
        <begin position="2101"/>
        <end position="2148"/>
    </location>
</feature>
<dbReference type="Pfam" id="PF13332">
    <property type="entry name" value="Fil_haemagg_2"/>
    <property type="match status" value="3"/>
</dbReference>
<protein>
    <submittedName>
        <fullName evidence="8">Filamentous hemagglutinin N-terminal domain-containing protein</fullName>
    </submittedName>
</protein>
<feature type="compositionally biased region" description="Polar residues" evidence="6">
    <location>
        <begin position="1104"/>
        <end position="1118"/>
    </location>
</feature>
<feature type="region of interest" description="Disordered" evidence="6">
    <location>
        <begin position="2660"/>
        <end position="2688"/>
    </location>
</feature>
<dbReference type="Gene3D" id="6.10.140.1810">
    <property type="match status" value="1"/>
</dbReference>
<comment type="caution">
    <text evidence="8">The sequence shown here is derived from an EMBL/GenBank/DDBJ whole genome shotgun (WGS) entry which is preliminary data.</text>
</comment>
<keyword evidence="3" id="KW-1266">Target cell cytoplasm</keyword>
<proteinExistence type="inferred from homology"/>
<dbReference type="Pfam" id="PF04829">
    <property type="entry name" value="PT-VENN"/>
    <property type="match status" value="1"/>
</dbReference>
<evidence type="ECO:0000256" key="1">
    <source>
        <dbReference type="ARBA" id="ARBA00004219"/>
    </source>
</evidence>
<evidence type="ECO:0000256" key="4">
    <source>
        <dbReference type="ARBA" id="ARBA00023026"/>
    </source>
</evidence>